<keyword evidence="4" id="KW-0804">Transcription</keyword>
<evidence type="ECO:0000256" key="6">
    <source>
        <dbReference type="SAM" id="MobiDB-lite"/>
    </source>
</evidence>
<reference evidence="8 9" key="1">
    <citation type="journal article" date="2022" name="Gigascience">
        <title>A chromosome-level genome assembly and annotation of the desert horned lizard, Phrynosoma platyrhinos, provides insight into chromosomal rearrangements among reptiles.</title>
        <authorList>
            <person name="Koochekian N."/>
            <person name="Ascanio A."/>
            <person name="Farleigh K."/>
            <person name="Card D.C."/>
            <person name="Schield D.R."/>
            <person name="Castoe T.A."/>
            <person name="Jezkova T."/>
        </authorList>
    </citation>
    <scope>NUCLEOTIDE SEQUENCE [LARGE SCALE GENOMIC DNA]</scope>
    <source>
        <strain evidence="8">NK-2021</strain>
    </source>
</reference>
<evidence type="ECO:0000256" key="3">
    <source>
        <dbReference type="ARBA" id="ARBA00023125"/>
    </source>
</evidence>
<keyword evidence="2" id="KW-0805">Transcription regulation</keyword>
<gene>
    <name evidence="8" type="ORF">JD844_023892</name>
</gene>
<keyword evidence="1" id="KW-0217">Developmental protein</keyword>
<keyword evidence="5" id="KW-0539">Nucleus</keyword>
<comment type="caution">
    <text evidence="8">The sequence shown here is derived from an EMBL/GenBank/DDBJ whole genome shotgun (WGS) entry which is preliminary data.</text>
</comment>
<evidence type="ECO:0000256" key="2">
    <source>
        <dbReference type="ARBA" id="ARBA00023015"/>
    </source>
</evidence>
<protein>
    <recommendedName>
        <fullName evidence="7">GCM domain-containing protein</fullName>
    </recommendedName>
</protein>
<dbReference type="SUPFAM" id="SSF90073">
    <property type="entry name" value="GCM domain"/>
    <property type="match status" value="1"/>
</dbReference>
<dbReference type="InterPro" id="IPR036115">
    <property type="entry name" value="GCM_dom_sf"/>
</dbReference>
<evidence type="ECO:0000313" key="8">
    <source>
        <dbReference type="EMBL" id="KAH0622014.1"/>
    </source>
</evidence>
<sequence>MHLSLVHSMYLCLLKSKGAHDHPRPETKAEAEARRSIQKAHMPASPRLKRSRDTEVSILSINLESVHLIHEQRSLTGEMQCQDMLPLVVSKPEDFMTHNTFSGHFRQKAPLEPMSNHCVSVAKSSSGKPSYLEEHTQDLGYNKYLDKCKQTGSSDYINRRDLTEPSASAYSEYREAQIWNKTLDLGRNPMAEKYCNGSTMFLPGLSCETFTSINTVDLGIQPAPPRWEPTVKVGYHSFRPNAGTFGEDVYEGKPHLNCNSSDVPPTFCQLPLEEPYLIADAGHHYYQNSLPTKGSEWHTEEERKYANLECCNNEIFFNFVPLR</sequence>
<dbReference type="Proteomes" id="UP000826234">
    <property type="component" value="Unassembled WGS sequence"/>
</dbReference>
<evidence type="ECO:0000313" key="9">
    <source>
        <dbReference type="Proteomes" id="UP000826234"/>
    </source>
</evidence>
<name>A0ABQ7SXB0_PHRPL</name>
<feature type="compositionally biased region" description="Basic and acidic residues" evidence="6">
    <location>
        <begin position="18"/>
        <end position="35"/>
    </location>
</feature>
<dbReference type="EMBL" id="JAIPUX010003289">
    <property type="protein sequence ID" value="KAH0622014.1"/>
    <property type="molecule type" value="Genomic_DNA"/>
</dbReference>
<dbReference type="PANTHER" id="PTHR12414:SF6">
    <property type="entry name" value="CHORION-SPECIFIC TRANSCRIPTION FACTOR GCMA"/>
    <property type="match status" value="1"/>
</dbReference>
<proteinExistence type="predicted"/>
<evidence type="ECO:0000256" key="5">
    <source>
        <dbReference type="ARBA" id="ARBA00023242"/>
    </source>
</evidence>
<organism evidence="8 9">
    <name type="scientific">Phrynosoma platyrhinos</name>
    <name type="common">Desert horned lizard</name>
    <dbReference type="NCBI Taxonomy" id="52577"/>
    <lineage>
        <taxon>Eukaryota</taxon>
        <taxon>Metazoa</taxon>
        <taxon>Chordata</taxon>
        <taxon>Craniata</taxon>
        <taxon>Vertebrata</taxon>
        <taxon>Euteleostomi</taxon>
        <taxon>Lepidosauria</taxon>
        <taxon>Squamata</taxon>
        <taxon>Bifurcata</taxon>
        <taxon>Unidentata</taxon>
        <taxon>Episquamata</taxon>
        <taxon>Toxicofera</taxon>
        <taxon>Iguania</taxon>
        <taxon>Phrynosomatidae</taxon>
        <taxon>Phrynosomatinae</taxon>
        <taxon>Phrynosoma</taxon>
    </lineage>
</organism>
<evidence type="ECO:0000259" key="7">
    <source>
        <dbReference type="PROSITE" id="PS50807"/>
    </source>
</evidence>
<dbReference type="PANTHER" id="PTHR12414">
    <property type="entry name" value="GLIAL CELLS MISSING RELATED/GLIDE"/>
    <property type="match status" value="1"/>
</dbReference>
<keyword evidence="3" id="KW-0238">DNA-binding</keyword>
<dbReference type="InterPro" id="IPR039791">
    <property type="entry name" value="GCM"/>
</dbReference>
<feature type="domain" description="GCM" evidence="7">
    <location>
        <begin position="1"/>
        <end position="37"/>
    </location>
</feature>
<feature type="region of interest" description="Disordered" evidence="6">
    <location>
        <begin position="18"/>
        <end position="51"/>
    </location>
</feature>
<dbReference type="InterPro" id="IPR003902">
    <property type="entry name" value="Tscrpt_reg_GCM"/>
</dbReference>
<evidence type="ECO:0000256" key="4">
    <source>
        <dbReference type="ARBA" id="ARBA00023163"/>
    </source>
</evidence>
<accession>A0ABQ7SXB0</accession>
<evidence type="ECO:0000256" key="1">
    <source>
        <dbReference type="ARBA" id="ARBA00022473"/>
    </source>
</evidence>
<keyword evidence="9" id="KW-1185">Reference proteome</keyword>
<dbReference type="PROSITE" id="PS50807">
    <property type="entry name" value="GCM"/>
    <property type="match status" value="1"/>
</dbReference>